<comment type="pathway">
    <text evidence="2">Protein modification; protein glycosylation.</text>
</comment>
<sequence length="110" mass="12725">GSSNNWIWAPGQCSILSELGTMHLEFQYLTQLSGKKIYREIVEKVRTVLQEAAENHMYYNYISSSTGKWCQKYASLGAMGDSFYEYLLKSWLLSGKTDERARTMFQNSMK</sequence>
<dbReference type="InterPro" id="IPR036026">
    <property type="entry name" value="Seven-hairpin_glycosidases"/>
</dbReference>
<dbReference type="Pfam" id="PF01532">
    <property type="entry name" value="Glyco_hydro_47"/>
    <property type="match status" value="1"/>
</dbReference>
<feature type="non-terminal residue" evidence="6">
    <location>
        <position position="110"/>
    </location>
</feature>
<comment type="similarity">
    <text evidence="3">Belongs to the glycosyl hydrolase 47 family.</text>
</comment>
<comment type="caution">
    <text evidence="6">The sequence shown here is derived from an EMBL/GenBank/DDBJ whole genome shotgun (WGS) entry which is preliminary data.</text>
</comment>
<evidence type="ECO:0000256" key="2">
    <source>
        <dbReference type="ARBA" id="ARBA00004922"/>
    </source>
</evidence>
<proteinExistence type="inferred from homology"/>
<gene>
    <name evidence="6" type="ORF">OVA965_LOCUS37497</name>
    <name evidence="7" type="ORF">TMI583_LOCUS38582</name>
</gene>
<dbReference type="Proteomes" id="UP000677228">
    <property type="component" value="Unassembled WGS sequence"/>
</dbReference>
<dbReference type="GO" id="GO:0004571">
    <property type="term" value="F:mannosyl-oligosaccharide 1,2-alpha-mannosidase activity"/>
    <property type="evidence" value="ECO:0007669"/>
    <property type="project" value="InterPro"/>
</dbReference>
<evidence type="ECO:0000313" key="7">
    <source>
        <dbReference type="EMBL" id="CAF4301531.1"/>
    </source>
</evidence>
<dbReference type="InterPro" id="IPR012341">
    <property type="entry name" value="6hp_glycosidase-like_sf"/>
</dbReference>
<dbReference type="GO" id="GO:0000139">
    <property type="term" value="C:Golgi membrane"/>
    <property type="evidence" value="ECO:0007669"/>
    <property type="project" value="TreeGrafter"/>
</dbReference>
<dbReference type="InterPro" id="IPR001382">
    <property type="entry name" value="Glyco_hydro_47"/>
</dbReference>
<dbReference type="GO" id="GO:0005975">
    <property type="term" value="P:carbohydrate metabolic process"/>
    <property type="evidence" value="ECO:0007669"/>
    <property type="project" value="InterPro"/>
</dbReference>
<feature type="non-terminal residue" evidence="6">
    <location>
        <position position="1"/>
    </location>
</feature>
<evidence type="ECO:0000256" key="4">
    <source>
        <dbReference type="ARBA" id="ARBA00022801"/>
    </source>
</evidence>
<evidence type="ECO:0000256" key="5">
    <source>
        <dbReference type="ARBA" id="ARBA00023157"/>
    </source>
</evidence>
<evidence type="ECO:0000313" key="6">
    <source>
        <dbReference type="EMBL" id="CAF1514021.1"/>
    </source>
</evidence>
<dbReference type="Proteomes" id="UP000682733">
    <property type="component" value="Unassembled WGS sequence"/>
</dbReference>
<evidence type="ECO:0008006" key="9">
    <source>
        <dbReference type="Google" id="ProtNLM"/>
    </source>
</evidence>
<dbReference type="GO" id="GO:0005509">
    <property type="term" value="F:calcium ion binding"/>
    <property type="evidence" value="ECO:0007669"/>
    <property type="project" value="InterPro"/>
</dbReference>
<reference evidence="6" key="1">
    <citation type="submission" date="2021-02" db="EMBL/GenBank/DDBJ databases">
        <authorList>
            <person name="Nowell W R."/>
        </authorList>
    </citation>
    <scope>NUCLEOTIDE SEQUENCE</scope>
</reference>
<dbReference type="SUPFAM" id="SSF48225">
    <property type="entry name" value="Seven-hairpin glycosidases"/>
    <property type="match status" value="1"/>
</dbReference>
<evidence type="ECO:0000256" key="3">
    <source>
        <dbReference type="ARBA" id="ARBA00007658"/>
    </source>
</evidence>
<name>A0A8S2FMI7_9BILA</name>
<evidence type="ECO:0000313" key="8">
    <source>
        <dbReference type="Proteomes" id="UP000677228"/>
    </source>
</evidence>
<protein>
    <recommendedName>
        <fullName evidence="9">Alpha-1,2-Mannosidase</fullName>
    </recommendedName>
</protein>
<dbReference type="GO" id="GO:0005783">
    <property type="term" value="C:endoplasmic reticulum"/>
    <property type="evidence" value="ECO:0007669"/>
    <property type="project" value="TreeGrafter"/>
</dbReference>
<dbReference type="PANTHER" id="PTHR11742">
    <property type="entry name" value="MANNOSYL-OLIGOSACCHARIDE ALPHA-1,2-MANNOSIDASE-RELATED"/>
    <property type="match status" value="1"/>
</dbReference>
<evidence type="ECO:0000256" key="1">
    <source>
        <dbReference type="ARBA" id="ARBA00001913"/>
    </source>
</evidence>
<comment type="cofactor">
    <cofactor evidence="1">
        <name>Ca(2+)</name>
        <dbReference type="ChEBI" id="CHEBI:29108"/>
    </cofactor>
</comment>
<dbReference type="EMBL" id="CAJOBA010057598">
    <property type="protein sequence ID" value="CAF4301531.1"/>
    <property type="molecule type" value="Genomic_DNA"/>
</dbReference>
<organism evidence="6 8">
    <name type="scientific">Didymodactylos carnosus</name>
    <dbReference type="NCBI Taxonomy" id="1234261"/>
    <lineage>
        <taxon>Eukaryota</taxon>
        <taxon>Metazoa</taxon>
        <taxon>Spiralia</taxon>
        <taxon>Gnathifera</taxon>
        <taxon>Rotifera</taxon>
        <taxon>Eurotatoria</taxon>
        <taxon>Bdelloidea</taxon>
        <taxon>Philodinida</taxon>
        <taxon>Philodinidae</taxon>
        <taxon>Didymodactylos</taxon>
    </lineage>
</organism>
<accession>A0A8S2FMI7</accession>
<dbReference type="AlphaFoldDB" id="A0A8S2FMI7"/>
<dbReference type="InterPro" id="IPR050749">
    <property type="entry name" value="Glycosyl_Hydrolase_47"/>
</dbReference>
<dbReference type="Gene3D" id="1.50.10.10">
    <property type="match status" value="1"/>
</dbReference>
<dbReference type="PANTHER" id="PTHR11742:SF6">
    <property type="entry name" value="MANNOSYL-OLIGOSACCHARIDE ALPHA-1,2-MANNOSIDASE IA-RELATED"/>
    <property type="match status" value="1"/>
</dbReference>
<keyword evidence="4" id="KW-0378">Hydrolase</keyword>
<keyword evidence="5" id="KW-1015">Disulfide bond</keyword>
<dbReference type="EMBL" id="CAJNOK010035510">
    <property type="protein sequence ID" value="CAF1514021.1"/>
    <property type="molecule type" value="Genomic_DNA"/>
</dbReference>